<dbReference type="RefSeq" id="WP_011406383.1">
    <property type="nucleotide sequence ID" value="NZ_CATZXA010000040.1"/>
</dbReference>
<dbReference type="AlphaFoldDB" id="A0A328Q482"/>
<feature type="transmembrane region" description="Helical" evidence="1">
    <location>
        <begin position="123"/>
        <end position="144"/>
    </location>
</feature>
<feature type="transmembrane region" description="Helical" evidence="1">
    <location>
        <begin position="189"/>
        <end position="210"/>
    </location>
</feature>
<name>A0A328Q482_9EURY</name>
<sequence>MTVTSRVMKLSRFMITLPKTKISVFLIFVVSFITGALEGCLQPELLSIDTVISAFLGGGATTFFLLGLTAIASGGLIHSCVNKLHKRHMKLKQAMFLSFVCMLFPCLTYLLGSIISLGIKVDITGNCLILGILFGFAIEALILWATSNIKYYQGIFIAAIQPVLTLSMLVLITNLVIASTSMDAVLSLYLKVIIGAIVLAIAIYAFVAIIESPIRNNLGVGGLELLSLFIAQISEGSNAMEEIFNEMGEAIDTTVSLISFRTEKGVKANYISPCVHPGPVGSIGGSNLPTIIANQLDDFAIIAHGAATHDFNPVAAKEVNKITDAINGILPNLKYTKKASKFQRVKSQDAKVGVQFFDEGMILLTTFAPQSGDDIDYGVGLSLIYEAKAVTGVKDVVFVDCHNSLEGNYERLLAGHNRVVQLEEAIEKIEKQDMYPIKMGYAYNPLDEIPIKDGIGQSGVKIMITEVDNQKMLYVVFDGNNMKQGFRAKIIEAVNEAYPEIDMIEVMTTDTHLVNTISGGGLTVGAKHQELLIKRVLELIPKAFNDLEYVEVASGTSRVNLKTLGPDNSTELVTTITSIVSVTKLLAPLIFIVAAIMTILWIF</sequence>
<keyword evidence="1" id="KW-0812">Transmembrane</keyword>
<dbReference type="EMBL" id="NGJK01000043">
    <property type="protein sequence ID" value="RAP03117.1"/>
    <property type="molecule type" value="Genomic_DNA"/>
</dbReference>
<dbReference type="OMA" id="PSTHDFN"/>
<evidence type="ECO:0000313" key="3">
    <source>
        <dbReference type="EMBL" id="RAP03117.1"/>
    </source>
</evidence>
<comment type="caution">
    <text evidence="3">The sequence shown here is derived from an EMBL/GenBank/DDBJ whole genome shotgun (WGS) entry which is preliminary data.</text>
</comment>
<feature type="domain" description="DUF2070" evidence="2">
    <location>
        <begin position="8"/>
        <end position="598"/>
    </location>
</feature>
<feature type="transmembrane region" description="Helical" evidence="1">
    <location>
        <begin position="94"/>
        <end position="117"/>
    </location>
</feature>
<protein>
    <recommendedName>
        <fullName evidence="2">DUF2070 domain-containing protein</fullName>
    </recommendedName>
</protein>
<feature type="transmembrane region" description="Helical" evidence="1">
    <location>
        <begin position="52"/>
        <end position="73"/>
    </location>
</feature>
<feature type="transmembrane region" description="Helical" evidence="1">
    <location>
        <begin position="156"/>
        <end position="177"/>
    </location>
</feature>
<feature type="transmembrane region" description="Helical" evidence="1">
    <location>
        <begin position="585"/>
        <end position="602"/>
    </location>
</feature>
<evidence type="ECO:0000256" key="1">
    <source>
        <dbReference type="SAM" id="Phobius"/>
    </source>
</evidence>
<keyword evidence="1" id="KW-0472">Membrane</keyword>
<dbReference type="Pfam" id="PF09843">
    <property type="entry name" value="DUF2070"/>
    <property type="match status" value="1"/>
</dbReference>
<evidence type="ECO:0000313" key="4">
    <source>
        <dbReference type="Proteomes" id="UP000248557"/>
    </source>
</evidence>
<reference evidence="3 4" key="1">
    <citation type="submission" date="2017-05" db="EMBL/GenBank/DDBJ databases">
        <title>Host range expansion of the Methanosphaera genus to humans and monogastric animals involves recent and extensive reduction in genome content.</title>
        <authorList>
            <person name="Hoedt E.C."/>
            <person name="Volmer J.G."/>
            <person name="Parks D.H."/>
            <person name="Rosewarne C.P."/>
            <person name="Denman S.E."/>
            <person name="Mcsweeney C.S."/>
            <person name="O Cuiv P."/>
            <person name="Hugenholtz P."/>
            <person name="Tyson G.W."/>
            <person name="Morrison M."/>
        </authorList>
    </citation>
    <scope>NUCLEOTIDE SEQUENCE [LARGE SCALE GENOMIC DNA]</scope>
    <source>
        <strain evidence="3 4">PA5</strain>
    </source>
</reference>
<accession>A0A328Q482</accession>
<keyword evidence="1" id="KW-1133">Transmembrane helix</keyword>
<evidence type="ECO:0000259" key="2">
    <source>
        <dbReference type="Pfam" id="PF09843"/>
    </source>
</evidence>
<dbReference type="InterPro" id="IPR019204">
    <property type="entry name" value="DUF2070_membrane"/>
</dbReference>
<dbReference type="GeneID" id="3856026"/>
<organism evidence="3 4">
    <name type="scientific">Methanosphaera stadtmanae</name>
    <dbReference type="NCBI Taxonomy" id="2317"/>
    <lineage>
        <taxon>Archaea</taxon>
        <taxon>Methanobacteriati</taxon>
        <taxon>Methanobacteriota</taxon>
        <taxon>Methanomada group</taxon>
        <taxon>Methanobacteria</taxon>
        <taxon>Methanobacteriales</taxon>
        <taxon>Methanobacteriaceae</taxon>
        <taxon>Methanosphaera</taxon>
    </lineage>
</organism>
<gene>
    <name evidence="3" type="ORF">CA615_03930</name>
</gene>
<dbReference type="Proteomes" id="UP000248557">
    <property type="component" value="Unassembled WGS sequence"/>
</dbReference>
<proteinExistence type="predicted"/>